<keyword evidence="2" id="KW-1185">Reference proteome</keyword>
<evidence type="ECO:0000313" key="2">
    <source>
        <dbReference type="Proteomes" id="UP000187429"/>
    </source>
</evidence>
<comment type="caution">
    <text evidence="1">The sequence shown here is derived from an EMBL/GenBank/DDBJ whole genome shotgun (WGS) entry which is preliminary data.</text>
</comment>
<accession>A0A1R1YKH7</accession>
<gene>
    <name evidence="1" type="ORF">AYI69_g3159</name>
</gene>
<dbReference type="EMBL" id="LSSM01001031">
    <property type="protein sequence ID" value="OMJ27408.1"/>
    <property type="molecule type" value="Genomic_DNA"/>
</dbReference>
<organism evidence="1 2">
    <name type="scientific">Smittium culicis</name>
    <dbReference type="NCBI Taxonomy" id="133412"/>
    <lineage>
        <taxon>Eukaryota</taxon>
        <taxon>Fungi</taxon>
        <taxon>Fungi incertae sedis</taxon>
        <taxon>Zoopagomycota</taxon>
        <taxon>Kickxellomycotina</taxon>
        <taxon>Harpellomycetes</taxon>
        <taxon>Harpellales</taxon>
        <taxon>Legeriomycetaceae</taxon>
        <taxon>Smittium</taxon>
    </lineage>
</organism>
<dbReference type="Proteomes" id="UP000187429">
    <property type="component" value="Unassembled WGS sequence"/>
</dbReference>
<proteinExistence type="predicted"/>
<evidence type="ECO:0000313" key="1">
    <source>
        <dbReference type="EMBL" id="OMJ27408.1"/>
    </source>
</evidence>
<sequence length="72" mass="8082">MSQKSQRCLGYGQHKFLQASQDDAQPLTDTVGAARSCQPQKICPLRKICRRHHPSFQQVLQSGVPKPYSCDP</sequence>
<dbReference type="AlphaFoldDB" id="A0A1R1YKH7"/>
<reference evidence="2" key="1">
    <citation type="submission" date="2017-01" db="EMBL/GenBank/DDBJ databases">
        <authorList>
            <person name="Wang Y."/>
            <person name="White M."/>
            <person name="Kvist S."/>
            <person name="Moncalvo J.-M."/>
        </authorList>
    </citation>
    <scope>NUCLEOTIDE SEQUENCE [LARGE SCALE GENOMIC DNA]</scope>
    <source>
        <strain evidence="2">ID-206-W2</strain>
    </source>
</reference>
<protein>
    <submittedName>
        <fullName evidence="1">Uncharacterized protein</fullName>
    </submittedName>
</protein>
<name>A0A1R1YKH7_9FUNG</name>